<sequence length="194" mass="21924">GPYANSTDRMADNWVLAANRLLMSTSCFMIYIMIVGLSICQVIWTLVDPSPDTIVFWFIEAIIIGSLLAEMCLKYLAMGSKKYFLSWSNRFDIVVIILMIVSLGLYVHTLGSVNKDEAFIEEDFGLAVLIVRNLAQILRIFMLLKNSQKADPSQAVDFTTLREPVTHDAMPLTLDDEINGFTENSSSYDIYDRD</sequence>
<evidence type="ECO:0000256" key="1">
    <source>
        <dbReference type="ARBA" id="ARBA00004141"/>
    </source>
</evidence>
<dbReference type="PANTHER" id="PTHR38483:SF1">
    <property type="entry name" value="ION TRANSPORT DOMAIN-CONTAINING PROTEIN"/>
    <property type="match status" value="1"/>
</dbReference>
<dbReference type="Proteomes" id="UP000054560">
    <property type="component" value="Unassembled WGS sequence"/>
</dbReference>
<dbReference type="PANTHER" id="PTHR38483">
    <property type="entry name" value="CHROMOSOME 1, WHOLE GENOME SHOTGUN SEQUENCE"/>
    <property type="match status" value="1"/>
</dbReference>
<dbReference type="GeneID" id="25908286"/>
<dbReference type="InterPro" id="IPR005821">
    <property type="entry name" value="Ion_trans_dom"/>
</dbReference>
<keyword evidence="4 5" id="KW-0472">Membrane</keyword>
<dbReference type="RefSeq" id="XP_014153746.1">
    <property type="nucleotide sequence ID" value="XM_014298271.1"/>
</dbReference>
<dbReference type="GO" id="GO:0016020">
    <property type="term" value="C:membrane"/>
    <property type="evidence" value="ECO:0007669"/>
    <property type="project" value="UniProtKB-SubCell"/>
</dbReference>
<name>A0A0L0FT28_9EUKA</name>
<keyword evidence="8" id="KW-1185">Reference proteome</keyword>
<comment type="subcellular location">
    <subcellularLocation>
        <location evidence="1">Membrane</location>
        <topology evidence="1">Multi-pass membrane protein</topology>
    </subcellularLocation>
</comment>
<feature type="transmembrane region" description="Helical" evidence="5">
    <location>
        <begin position="124"/>
        <end position="144"/>
    </location>
</feature>
<evidence type="ECO:0000256" key="4">
    <source>
        <dbReference type="ARBA" id="ARBA00023136"/>
    </source>
</evidence>
<accession>A0A0L0FT28</accession>
<organism evidence="7 8">
    <name type="scientific">Sphaeroforma arctica JP610</name>
    <dbReference type="NCBI Taxonomy" id="667725"/>
    <lineage>
        <taxon>Eukaryota</taxon>
        <taxon>Ichthyosporea</taxon>
        <taxon>Ichthyophonida</taxon>
        <taxon>Sphaeroforma</taxon>
    </lineage>
</organism>
<dbReference type="EMBL" id="KQ242235">
    <property type="protein sequence ID" value="KNC79844.1"/>
    <property type="molecule type" value="Genomic_DNA"/>
</dbReference>
<evidence type="ECO:0000313" key="7">
    <source>
        <dbReference type="EMBL" id="KNC79844.1"/>
    </source>
</evidence>
<dbReference type="SUPFAM" id="SSF81324">
    <property type="entry name" value="Voltage-gated potassium channels"/>
    <property type="match status" value="1"/>
</dbReference>
<evidence type="ECO:0000259" key="6">
    <source>
        <dbReference type="Pfam" id="PF00520"/>
    </source>
</evidence>
<dbReference type="STRING" id="667725.A0A0L0FT28"/>
<dbReference type="eggNOG" id="ENOG502SE4J">
    <property type="taxonomic scope" value="Eukaryota"/>
</dbReference>
<evidence type="ECO:0000256" key="2">
    <source>
        <dbReference type="ARBA" id="ARBA00022692"/>
    </source>
</evidence>
<dbReference type="AlphaFoldDB" id="A0A0L0FT28"/>
<keyword evidence="2 5" id="KW-0812">Transmembrane</keyword>
<feature type="transmembrane region" description="Helical" evidence="5">
    <location>
        <begin position="21"/>
        <end position="47"/>
    </location>
</feature>
<feature type="domain" description="Ion transport" evidence="6">
    <location>
        <begin position="28"/>
        <end position="148"/>
    </location>
</feature>
<gene>
    <name evidence="7" type="ORF">SARC_07782</name>
</gene>
<proteinExistence type="predicted"/>
<dbReference type="OrthoDB" id="429183at2759"/>
<dbReference type="Pfam" id="PF00520">
    <property type="entry name" value="Ion_trans"/>
    <property type="match status" value="1"/>
</dbReference>
<reference evidence="7 8" key="1">
    <citation type="submission" date="2011-02" db="EMBL/GenBank/DDBJ databases">
        <title>The Genome Sequence of Sphaeroforma arctica JP610.</title>
        <authorList>
            <consortium name="The Broad Institute Genome Sequencing Platform"/>
            <person name="Russ C."/>
            <person name="Cuomo C."/>
            <person name="Young S.K."/>
            <person name="Zeng Q."/>
            <person name="Gargeya S."/>
            <person name="Alvarado L."/>
            <person name="Berlin A."/>
            <person name="Chapman S.B."/>
            <person name="Chen Z."/>
            <person name="Freedman E."/>
            <person name="Gellesch M."/>
            <person name="Goldberg J."/>
            <person name="Griggs A."/>
            <person name="Gujja S."/>
            <person name="Heilman E."/>
            <person name="Heiman D."/>
            <person name="Howarth C."/>
            <person name="Mehta T."/>
            <person name="Neiman D."/>
            <person name="Pearson M."/>
            <person name="Roberts A."/>
            <person name="Saif S."/>
            <person name="Shea T."/>
            <person name="Shenoy N."/>
            <person name="Sisk P."/>
            <person name="Stolte C."/>
            <person name="Sykes S."/>
            <person name="White J."/>
            <person name="Yandava C."/>
            <person name="Burger G."/>
            <person name="Gray M.W."/>
            <person name="Holland P.W.H."/>
            <person name="King N."/>
            <person name="Lang F.B.F."/>
            <person name="Roger A.J."/>
            <person name="Ruiz-Trillo I."/>
            <person name="Haas B."/>
            <person name="Nusbaum C."/>
            <person name="Birren B."/>
        </authorList>
    </citation>
    <scope>NUCLEOTIDE SEQUENCE [LARGE SCALE GENOMIC DNA]</scope>
    <source>
        <strain evidence="7 8">JP610</strain>
    </source>
</reference>
<evidence type="ECO:0000256" key="5">
    <source>
        <dbReference type="SAM" id="Phobius"/>
    </source>
</evidence>
<evidence type="ECO:0000256" key="3">
    <source>
        <dbReference type="ARBA" id="ARBA00022989"/>
    </source>
</evidence>
<evidence type="ECO:0000313" key="8">
    <source>
        <dbReference type="Proteomes" id="UP000054560"/>
    </source>
</evidence>
<feature type="non-terminal residue" evidence="7">
    <location>
        <position position="1"/>
    </location>
</feature>
<keyword evidence="3 5" id="KW-1133">Transmembrane helix</keyword>
<dbReference type="Gene3D" id="1.20.120.350">
    <property type="entry name" value="Voltage-gated potassium channels. Chain C"/>
    <property type="match status" value="1"/>
</dbReference>
<dbReference type="InterPro" id="IPR027359">
    <property type="entry name" value="Volt_channel_dom_sf"/>
</dbReference>
<feature type="transmembrane region" description="Helical" evidence="5">
    <location>
        <begin position="93"/>
        <end position="112"/>
    </location>
</feature>
<dbReference type="GO" id="GO:0005216">
    <property type="term" value="F:monoatomic ion channel activity"/>
    <property type="evidence" value="ECO:0007669"/>
    <property type="project" value="InterPro"/>
</dbReference>
<protein>
    <recommendedName>
        <fullName evidence="6">Ion transport domain-containing protein</fullName>
    </recommendedName>
</protein>
<feature type="transmembrane region" description="Helical" evidence="5">
    <location>
        <begin position="53"/>
        <end position="73"/>
    </location>
</feature>